<accession>Q5P751</accession>
<dbReference type="Proteomes" id="UP000006552">
    <property type="component" value="Chromosome"/>
</dbReference>
<keyword evidence="2" id="KW-1185">Reference proteome</keyword>
<protein>
    <submittedName>
        <fullName evidence="1">Uncharacterized protein</fullName>
    </submittedName>
</protein>
<proteinExistence type="predicted"/>
<dbReference type="EMBL" id="CR555306">
    <property type="protein sequence ID" value="CAI06860.1"/>
    <property type="molecule type" value="Genomic_DNA"/>
</dbReference>
<dbReference type="KEGG" id="eba:ebA1356"/>
<gene>
    <name evidence="1" type="ORF">ebA1356</name>
</gene>
<evidence type="ECO:0000313" key="2">
    <source>
        <dbReference type="Proteomes" id="UP000006552"/>
    </source>
</evidence>
<organism evidence="1 2">
    <name type="scientific">Aromatoleum aromaticum (strain DSM 19018 / LMG 30748 / EbN1)</name>
    <name type="common">Azoarcus sp. (strain EbN1)</name>
    <dbReference type="NCBI Taxonomy" id="76114"/>
    <lineage>
        <taxon>Bacteria</taxon>
        <taxon>Pseudomonadati</taxon>
        <taxon>Pseudomonadota</taxon>
        <taxon>Betaproteobacteria</taxon>
        <taxon>Rhodocyclales</taxon>
        <taxon>Rhodocyclaceae</taxon>
        <taxon>Aromatoleum</taxon>
    </lineage>
</organism>
<reference evidence="1 2" key="1">
    <citation type="journal article" date="2005" name="Arch. Microbiol.">
        <title>The genome sequence of an anaerobic aromatic-degrading denitrifying bacterium, strain EbN1.</title>
        <authorList>
            <person name="Rabus R."/>
            <person name="Kube M."/>
            <person name="Heider J."/>
            <person name="Beck A."/>
            <person name="Heitmann K."/>
            <person name="Widdel F."/>
            <person name="Reinhardt R."/>
        </authorList>
    </citation>
    <scope>NUCLEOTIDE SEQUENCE [LARGE SCALE GENOMIC DNA]</scope>
    <source>
        <strain evidence="1 2">EbN1</strain>
    </source>
</reference>
<dbReference type="STRING" id="76114.ebA1356"/>
<dbReference type="AlphaFoldDB" id="Q5P751"/>
<name>Q5P751_AROAE</name>
<sequence length="214" mass="24016">MGRNPHRRVAFVDIPPPAPRRLIHARKIIGNVRTVRRGRRFALRSGLGCGVLAADSFNVRTLEKHMRYRDAIFNRIALPPITLAPIPPLLIVLRQGSYAREACLHQIARTVSVDRHHPEPHLLFFDRIGKTVAFLILVPFQLLGFAKLIQQPIKPNPPLICSDQQRIGIGTQHFRCALQPDISRFDHQRPLLRFALATGAAPAGQGNPVFLPSE</sequence>
<evidence type="ECO:0000313" key="1">
    <source>
        <dbReference type="EMBL" id="CAI06860.1"/>
    </source>
</evidence>
<dbReference type="HOGENOM" id="CLU_1286558_0_0_4"/>